<sequence length="109" mass="12625">MRVMSGTLLMPVWTRRSWRPLRFDQSRRGRYDQAGGFQDQRRKGPSPSISPPVSNPPRCQYSRSLSEARFNALRQEYQEYRRAQESICSREPCLTPGRDSDSDSNSALL</sequence>
<organism evidence="1 2">
    <name type="scientific">Larimichthys crocea</name>
    <name type="common">Large yellow croaker</name>
    <name type="synonym">Pseudosciaena crocea</name>
    <dbReference type="NCBI Taxonomy" id="215358"/>
    <lineage>
        <taxon>Eukaryota</taxon>
        <taxon>Metazoa</taxon>
        <taxon>Chordata</taxon>
        <taxon>Craniata</taxon>
        <taxon>Vertebrata</taxon>
        <taxon>Euteleostomi</taxon>
        <taxon>Actinopterygii</taxon>
        <taxon>Neopterygii</taxon>
        <taxon>Teleostei</taxon>
        <taxon>Neoteleostei</taxon>
        <taxon>Acanthomorphata</taxon>
        <taxon>Eupercaria</taxon>
        <taxon>Sciaenidae</taxon>
        <taxon>Larimichthys</taxon>
    </lineage>
</organism>
<evidence type="ECO:0000313" key="1">
    <source>
        <dbReference type="EMBL" id="TMS03201.1"/>
    </source>
</evidence>
<protein>
    <submittedName>
        <fullName evidence="1">Uncharacterized protein</fullName>
    </submittedName>
</protein>
<dbReference type="EMBL" id="CM011695">
    <property type="protein sequence ID" value="TMS03201.1"/>
    <property type="molecule type" value="Genomic_DNA"/>
</dbReference>
<gene>
    <name evidence="1" type="ORF">E3U43_000090</name>
</gene>
<keyword evidence="2" id="KW-1185">Reference proteome</keyword>
<name>A0ACD3Q7M8_LARCR</name>
<accession>A0ACD3Q7M8</accession>
<comment type="caution">
    <text evidence="1">The sequence shown here is derived from an EMBL/GenBank/DDBJ whole genome shotgun (WGS) entry which is preliminary data.</text>
</comment>
<reference evidence="1" key="1">
    <citation type="submission" date="2018-11" db="EMBL/GenBank/DDBJ databases">
        <title>The sequence and de novo assembly of Larimichthys crocea genome using PacBio and Hi-C technologies.</title>
        <authorList>
            <person name="Xu P."/>
            <person name="Chen B."/>
            <person name="Zhou Z."/>
            <person name="Ke Q."/>
            <person name="Wu Y."/>
            <person name="Bai H."/>
            <person name="Pu F."/>
        </authorList>
    </citation>
    <scope>NUCLEOTIDE SEQUENCE</scope>
    <source>
        <tissue evidence="1">Muscle</tissue>
    </source>
</reference>
<evidence type="ECO:0000313" key="2">
    <source>
        <dbReference type="Proteomes" id="UP000793456"/>
    </source>
</evidence>
<proteinExistence type="predicted"/>
<dbReference type="Proteomes" id="UP000793456">
    <property type="component" value="Chromosome XXII"/>
</dbReference>